<dbReference type="Pfam" id="PF10412">
    <property type="entry name" value="TrwB_AAD_bind"/>
    <property type="match status" value="1"/>
</dbReference>
<organism evidence="3 4">
    <name type="scientific">Candidatus Roizmanbacteria bacterium RIFCSPLOWO2_01_FULL_40_42</name>
    <dbReference type="NCBI Taxonomy" id="1802066"/>
    <lineage>
        <taxon>Bacteria</taxon>
        <taxon>Candidatus Roizmaniibacteriota</taxon>
    </lineage>
</organism>
<dbReference type="SUPFAM" id="SSF52540">
    <property type="entry name" value="P-loop containing nucleoside triphosphate hydrolases"/>
    <property type="match status" value="1"/>
</dbReference>
<evidence type="ECO:0000259" key="2">
    <source>
        <dbReference type="Pfam" id="PF26449"/>
    </source>
</evidence>
<dbReference type="AlphaFoldDB" id="A0A1F7J2M1"/>
<comment type="caution">
    <text evidence="3">The sequence shown here is derived from an EMBL/GenBank/DDBJ whole genome shotgun (WGS) entry which is preliminary data.</text>
</comment>
<dbReference type="Proteomes" id="UP000178558">
    <property type="component" value="Unassembled WGS sequence"/>
</dbReference>
<accession>A0A1F7J2M1</accession>
<evidence type="ECO:0000313" key="4">
    <source>
        <dbReference type="Proteomes" id="UP000178558"/>
    </source>
</evidence>
<dbReference type="EMBL" id="MGAQ01000024">
    <property type="protein sequence ID" value="OGK49854.1"/>
    <property type="molecule type" value="Genomic_DNA"/>
</dbReference>
<dbReference type="CDD" id="cd01127">
    <property type="entry name" value="TrwB_TraG_TraD_VirD4"/>
    <property type="match status" value="2"/>
</dbReference>
<dbReference type="InterPro" id="IPR027417">
    <property type="entry name" value="P-loop_NTPase"/>
</dbReference>
<dbReference type="InterPro" id="IPR019476">
    <property type="entry name" value="T4SS_TraD_DNA-bd"/>
</dbReference>
<dbReference type="InterPro" id="IPR051162">
    <property type="entry name" value="T4SS_component"/>
</dbReference>
<protein>
    <submittedName>
        <fullName evidence="3">Uncharacterized protein</fullName>
    </submittedName>
</protein>
<dbReference type="InterPro" id="IPR058441">
    <property type="entry name" value="DUF8128"/>
</dbReference>
<evidence type="ECO:0000259" key="1">
    <source>
        <dbReference type="Pfam" id="PF10412"/>
    </source>
</evidence>
<name>A0A1F7J2M1_9BACT</name>
<gene>
    <name evidence="3" type="ORF">A3B50_03650</name>
</gene>
<feature type="domain" description="Type IV secretion system coupling protein TraD DNA-binding" evidence="1">
    <location>
        <begin position="332"/>
        <end position="641"/>
    </location>
</feature>
<dbReference type="Pfam" id="PF26449">
    <property type="entry name" value="DUF8128"/>
    <property type="match status" value="1"/>
</dbReference>
<dbReference type="Gene3D" id="3.40.50.300">
    <property type="entry name" value="P-loop containing nucleotide triphosphate hydrolases"/>
    <property type="match status" value="2"/>
</dbReference>
<sequence length="718" mass="81047">MKPLSHFQIRNPKDSETPIEAATQIFASLLPYPYVPLWKRPILKPRKFSFEIYLLSQTIYFYITTPSSADTLVQSLLTSSYPQSLLKKTKDPLDMVLNSKSISEGELVLNSYVYFPIKTYGDFEDIDPLSALVGYLSKQPADLKAGIQILVEPARFAWQDRAVVAAKKMSYDETAEKYGLNPQKMTIMKKASFQGGKALIRLITASDGRNTMHDLRNLAGTFGSFSLGEGNQFVFKKKYLFKKSFLGRAKNRTSFFFERKEQILNAQELATIWHPPGYLLAGIKNIAWGKTLSGEAPENLPVKETATEKDDVNFFAKTDYKNKETTFGATTRDRRKHVYIIGKTGAGKSTLVANMAIDDVRRGRGVAIVDPHGDLSSTILDYIPKRRMKDVVYLEPFDTERPFSLNILEVRNKQHKDLIASGVVSIFFKLYGDSWGPRLEYILRNVILTLLEVPGATLVDVLKLLSDAPYRKKVVSEYVTDPVIKTFWDKEFGGMTDKMRAEAVSPIQNKVGQFVSSKMIRNIIGEPKSTLDLSKIMDEGKILILNLSQGKLGEDNAALLGAMIITQIQLAAMGRSYQKEDDRKDFFLYVDEFQNFATSSFIKILSEARKYRLCLTLANQYIDQLEEEVQDAIFGNVGTLISFVVGARDAEILTKEFAEIYSENDLVSLGKYEIVLKLSIEDMTTAPFPAKTLPLPNLKNDNKEKIIQQSKEKFGRKV</sequence>
<dbReference type="PANTHER" id="PTHR30121">
    <property type="entry name" value="UNCHARACTERIZED PROTEIN YJGR-RELATED"/>
    <property type="match status" value="1"/>
</dbReference>
<proteinExistence type="predicted"/>
<reference evidence="3 4" key="1">
    <citation type="journal article" date="2016" name="Nat. Commun.">
        <title>Thousands of microbial genomes shed light on interconnected biogeochemical processes in an aquifer system.</title>
        <authorList>
            <person name="Anantharaman K."/>
            <person name="Brown C.T."/>
            <person name="Hug L.A."/>
            <person name="Sharon I."/>
            <person name="Castelle C.J."/>
            <person name="Probst A.J."/>
            <person name="Thomas B.C."/>
            <person name="Singh A."/>
            <person name="Wilkins M.J."/>
            <person name="Karaoz U."/>
            <person name="Brodie E.L."/>
            <person name="Williams K.H."/>
            <person name="Hubbard S.S."/>
            <person name="Banfield J.F."/>
        </authorList>
    </citation>
    <scope>NUCLEOTIDE SEQUENCE [LARGE SCALE GENOMIC DNA]</scope>
</reference>
<dbReference type="PANTHER" id="PTHR30121:SF11">
    <property type="entry name" value="AAA+ ATPASE DOMAIN-CONTAINING PROTEIN"/>
    <property type="match status" value="1"/>
</dbReference>
<evidence type="ECO:0000313" key="3">
    <source>
        <dbReference type="EMBL" id="OGK49854.1"/>
    </source>
</evidence>
<feature type="domain" description="DUF8128" evidence="2">
    <location>
        <begin position="7"/>
        <end position="232"/>
    </location>
</feature>